<evidence type="ECO:0000256" key="10">
    <source>
        <dbReference type="SAM" id="MobiDB-lite"/>
    </source>
</evidence>
<protein>
    <submittedName>
        <fullName evidence="13">Energy transducer TonB</fullName>
    </submittedName>
</protein>
<evidence type="ECO:0000256" key="3">
    <source>
        <dbReference type="ARBA" id="ARBA00022448"/>
    </source>
</evidence>
<dbReference type="PANTHER" id="PTHR33446:SF2">
    <property type="entry name" value="PROTEIN TONB"/>
    <property type="match status" value="1"/>
</dbReference>
<feature type="compositionally biased region" description="Low complexity" evidence="10">
    <location>
        <begin position="53"/>
        <end position="70"/>
    </location>
</feature>
<name>A0ABV4HX52_9GAMM</name>
<sequence length="218" mass="22528">MSSPDPDRRPRRGPRFLLPARAWLIILAAFAAGLLLSGLLWFGQRGERTAAPAAVTTPADAADATAGGLPAPQPTAPTAPADPGGASGMEEADPDAPPQRVEQAPVPEPSRDEPGPVDGSEPAAAAVATRAPVAVETPAPRYPSAALRRGDSGEVVLQVRVGADGSTQDVEVVRGSNSRALDRAAVAAVRRWRFQPALRDGQPVPGMVQVPIVFNPAR</sequence>
<dbReference type="Pfam" id="PF03544">
    <property type="entry name" value="TonB_C"/>
    <property type="match status" value="1"/>
</dbReference>
<keyword evidence="4" id="KW-1003">Cell membrane</keyword>
<dbReference type="InterPro" id="IPR006260">
    <property type="entry name" value="TonB/TolA_C"/>
</dbReference>
<reference evidence="13 14" key="1">
    <citation type="submission" date="2024-07" db="EMBL/GenBank/DDBJ databases">
        <title>Luteimonas salilacus sp. nov., isolated from the shore soil of Salt Lake in Tibet of China.</title>
        <authorList>
            <person name="Zhang X."/>
            <person name="Li A."/>
        </authorList>
    </citation>
    <scope>NUCLEOTIDE SEQUENCE [LARGE SCALE GENOMIC DNA]</scope>
    <source>
        <strain evidence="13 14">B3-2-R+30</strain>
    </source>
</reference>
<evidence type="ECO:0000256" key="8">
    <source>
        <dbReference type="ARBA" id="ARBA00022989"/>
    </source>
</evidence>
<evidence type="ECO:0000256" key="2">
    <source>
        <dbReference type="ARBA" id="ARBA00006555"/>
    </source>
</evidence>
<dbReference type="NCBIfam" id="TIGR01352">
    <property type="entry name" value="tonB_Cterm"/>
    <property type="match status" value="1"/>
</dbReference>
<dbReference type="EMBL" id="JBFWIC010000045">
    <property type="protein sequence ID" value="MEZ0476688.1"/>
    <property type="molecule type" value="Genomic_DNA"/>
</dbReference>
<evidence type="ECO:0000256" key="1">
    <source>
        <dbReference type="ARBA" id="ARBA00004383"/>
    </source>
</evidence>
<evidence type="ECO:0000256" key="9">
    <source>
        <dbReference type="ARBA" id="ARBA00023136"/>
    </source>
</evidence>
<gene>
    <name evidence="13" type="ORF">AB6713_19055</name>
</gene>
<keyword evidence="5" id="KW-0997">Cell inner membrane</keyword>
<comment type="subcellular location">
    <subcellularLocation>
        <location evidence="1">Cell inner membrane</location>
        <topology evidence="1">Single-pass membrane protein</topology>
        <orientation evidence="1">Periplasmic side</orientation>
    </subcellularLocation>
</comment>
<evidence type="ECO:0000256" key="7">
    <source>
        <dbReference type="ARBA" id="ARBA00022927"/>
    </source>
</evidence>
<evidence type="ECO:0000256" key="4">
    <source>
        <dbReference type="ARBA" id="ARBA00022475"/>
    </source>
</evidence>
<evidence type="ECO:0000256" key="6">
    <source>
        <dbReference type="ARBA" id="ARBA00022692"/>
    </source>
</evidence>
<keyword evidence="8 11" id="KW-1133">Transmembrane helix</keyword>
<dbReference type="PANTHER" id="PTHR33446">
    <property type="entry name" value="PROTEIN TONB-RELATED"/>
    <property type="match status" value="1"/>
</dbReference>
<evidence type="ECO:0000313" key="13">
    <source>
        <dbReference type="EMBL" id="MEZ0476688.1"/>
    </source>
</evidence>
<dbReference type="PROSITE" id="PS52015">
    <property type="entry name" value="TONB_CTD"/>
    <property type="match status" value="1"/>
</dbReference>
<dbReference type="InterPro" id="IPR051045">
    <property type="entry name" value="TonB-dependent_transducer"/>
</dbReference>
<comment type="caution">
    <text evidence="13">The sequence shown here is derived from an EMBL/GenBank/DDBJ whole genome shotgun (WGS) entry which is preliminary data.</text>
</comment>
<feature type="region of interest" description="Disordered" evidence="10">
    <location>
        <begin position="53"/>
        <end position="132"/>
    </location>
</feature>
<dbReference type="Proteomes" id="UP001566331">
    <property type="component" value="Unassembled WGS sequence"/>
</dbReference>
<feature type="domain" description="TonB C-terminal" evidence="12">
    <location>
        <begin position="127"/>
        <end position="218"/>
    </location>
</feature>
<keyword evidence="14" id="KW-1185">Reference proteome</keyword>
<dbReference type="Gene3D" id="3.30.1150.10">
    <property type="match status" value="1"/>
</dbReference>
<feature type="compositionally biased region" description="Low complexity" evidence="10">
    <location>
        <begin position="121"/>
        <end position="132"/>
    </location>
</feature>
<keyword evidence="6 11" id="KW-0812">Transmembrane</keyword>
<evidence type="ECO:0000256" key="5">
    <source>
        <dbReference type="ARBA" id="ARBA00022519"/>
    </source>
</evidence>
<keyword evidence="3" id="KW-0813">Transport</keyword>
<keyword evidence="9 11" id="KW-0472">Membrane</keyword>
<evidence type="ECO:0000259" key="12">
    <source>
        <dbReference type="PROSITE" id="PS52015"/>
    </source>
</evidence>
<dbReference type="InterPro" id="IPR037682">
    <property type="entry name" value="TonB_C"/>
</dbReference>
<comment type="similarity">
    <text evidence="2">Belongs to the TonB family.</text>
</comment>
<keyword evidence="7" id="KW-0653">Protein transport</keyword>
<evidence type="ECO:0000256" key="11">
    <source>
        <dbReference type="SAM" id="Phobius"/>
    </source>
</evidence>
<dbReference type="SUPFAM" id="SSF74653">
    <property type="entry name" value="TolA/TonB C-terminal domain"/>
    <property type="match status" value="1"/>
</dbReference>
<dbReference type="RefSeq" id="WP_370562717.1">
    <property type="nucleotide sequence ID" value="NZ_JBFWIB010000002.1"/>
</dbReference>
<evidence type="ECO:0000313" key="14">
    <source>
        <dbReference type="Proteomes" id="UP001566331"/>
    </source>
</evidence>
<organism evidence="13 14">
    <name type="scientific">Luteimonas salinilitoris</name>
    <dbReference type="NCBI Taxonomy" id="3237697"/>
    <lineage>
        <taxon>Bacteria</taxon>
        <taxon>Pseudomonadati</taxon>
        <taxon>Pseudomonadota</taxon>
        <taxon>Gammaproteobacteria</taxon>
        <taxon>Lysobacterales</taxon>
        <taxon>Lysobacteraceae</taxon>
        <taxon>Luteimonas</taxon>
    </lineage>
</organism>
<feature type="transmembrane region" description="Helical" evidence="11">
    <location>
        <begin position="20"/>
        <end position="42"/>
    </location>
</feature>
<proteinExistence type="inferred from homology"/>
<accession>A0ABV4HX52</accession>